<dbReference type="Proteomes" id="UP000887561">
    <property type="component" value="Unplaced"/>
</dbReference>
<evidence type="ECO:0000313" key="2">
    <source>
        <dbReference type="WBParaSite" id="scaffold16799_cov206.g18383"/>
    </source>
</evidence>
<proteinExistence type="predicted"/>
<dbReference type="WBParaSite" id="scaffold16799_cov206.g18383">
    <property type="protein sequence ID" value="scaffold16799_cov206.g18383"/>
    <property type="gene ID" value="scaffold16799_cov206.g18383"/>
</dbReference>
<protein>
    <submittedName>
        <fullName evidence="2">Uncharacterized protein</fullName>
    </submittedName>
</protein>
<accession>A0A915LRM7</accession>
<dbReference type="AlphaFoldDB" id="A0A915LRM7"/>
<keyword evidence="1" id="KW-1185">Reference proteome</keyword>
<name>A0A915LRM7_MELJA</name>
<organism evidence="1 2">
    <name type="scientific">Meloidogyne javanica</name>
    <name type="common">Root-knot nematode worm</name>
    <dbReference type="NCBI Taxonomy" id="6303"/>
    <lineage>
        <taxon>Eukaryota</taxon>
        <taxon>Metazoa</taxon>
        <taxon>Ecdysozoa</taxon>
        <taxon>Nematoda</taxon>
        <taxon>Chromadorea</taxon>
        <taxon>Rhabditida</taxon>
        <taxon>Tylenchina</taxon>
        <taxon>Tylenchomorpha</taxon>
        <taxon>Tylenchoidea</taxon>
        <taxon>Meloidogynidae</taxon>
        <taxon>Meloidogyninae</taxon>
        <taxon>Meloidogyne</taxon>
        <taxon>Meloidogyne incognita group</taxon>
    </lineage>
</organism>
<evidence type="ECO:0000313" key="1">
    <source>
        <dbReference type="Proteomes" id="UP000887561"/>
    </source>
</evidence>
<reference evidence="2" key="1">
    <citation type="submission" date="2022-11" db="UniProtKB">
        <authorList>
            <consortium name="WormBaseParasite"/>
        </authorList>
    </citation>
    <scope>IDENTIFICATION</scope>
</reference>
<sequence length="100" mass="11035">MKTLIAPFDELIYGALRLVRPLVGSAKSLANDVIVGQNNLNLPSKNSKEIQRLSSSRLREIEILGTGQQINEEILKTENNNGNSGIDNIPQICQVNLESY</sequence>